<dbReference type="EMBL" id="BMWY01000001">
    <property type="protein sequence ID" value="GGZ46560.1"/>
    <property type="molecule type" value="Genomic_DNA"/>
</dbReference>
<sequence length="147" mass="16076">MSVVNFRINSNTSSVQNGILNLTIPVPNTNFYSYSINAINSQACTSLLVAISDNTSNSYSGQPSATSINLHIILSNFGINNFPNNKLQVLIYNQKPQDFSPSTVLSQFIRLVNDKRLKAWEDLCDGSFSILNNIQPDEGCGGVLEVS</sequence>
<organism evidence="1 2">
    <name type="scientific">Mesonia mobilis</name>
    <dbReference type="NCBI Taxonomy" id="369791"/>
    <lineage>
        <taxon>Bacteria</taxon>
        <taxon>Pseudomonadati</taxon>
        <taxon>Bacteroidota</taxon>
        <taxon>Flavobacteriia</taxon>
        <taxon>Flavobacteriales</taxon>
        <taxon>Flavobacteriaceae</taxon>
        <taxon>Mesonia</taxon>
    </lineage>
</organism>
<comment type="caution">
    <text evidence="1">The sequence shown here is derived from an EMBL/GenBank/DDBJ whole genome shotgun (WGS) entry which is preliminary data.</text>
</comment>
<dbReference type="GeneID" id="94368152"/>
<evidence type="ECO:0000313" key="2">
    <source>
        <dbReference type="Proteomes" id="UP000615593"/>
    </source>
</evidence>
<accession>A0ABQ3BI82</accession>
<gene>
    <name evidence="1" type="ORF">GCM10008088_05010</name>
</gene>
<dbReference type="RefSeq" id="WP_027886107.1">
    <property type="nucleotide sequence ID" value="NZ_BMWY01000001.1"/>
</dbReference>
<name>A0ABQ3BI82_9FLAO</name>
<evidence type="ECO:0000313" key="1">
    <source>
        <dbReference type="EMBL" id="GGZ46560.1"/>
    </source>
</evidence>
<protein>
    <submittedName>
        <fullName evidence="1">Uncharacterized protein</fullName>
    </submittedName>
</protein>
<proteinExistence type="predicted"/>
<keyword evidence="2" id="KW-1185">Reference proteome</keyword>
<reference evidence="2" key="1">
    <citation type="journal article" date="2019" name="Int. J. Syst. Evol. Microbiol.">
        <title>The Global Catalogue of Microorganisms (GCM) 10K type strain sequencing project: providing services to taxonomists for standard genome sequencing and annotation.</title>
        <authorList>
            <consortium name="The Broad Institute Genomics Platform"/>
            <consortium name="The Broad Institute Genome Sequencing Center for Infectious Disease"/>
            <person name="Wu L."/>
            <person name="Ma J."/>
        </authorList>
    </citation>
    <scope>NUCLEOTIDE SEQUENCE [LARGE SCALE GENOMIC DNA]</scope>
    <source>
        <strain evidence="2">KCTC 12708</strain>
    </source>
</reference>
<dbReference type="Proteomes" id="UP000615593">
    <property type="component" value="Unassembled WGS sequence"/>
</dbReference>